<keyword evidence="2 5" id="KW-0812">Transmembrane</keyword>
<evidence type="ECO:0000313" key="6">
    <source>
        <dbReference type="EMBL" id="GAA4431338.1"/>
    </source>
</evidence>
<feature type="transmembrane region" description="Helical" evidence="5">
    <location>
        <begin position="29"/>
        <end position="50"/>
    </location>
</feature>
<evidence type="ECO:0000313" key="7">
    <source>
        <dbReference type="Proteomes" id="UP001500552"/>
    </source>
</evidence>
<dbReference type="Proteomes" id="UP001500552">
    <property type="component" value="Unassembled WGS sequence"/>
</dbReference>
<dbReference type="SUPFAM" id="SSF144083">
    <property type="entry name" value="Magnesium transport protein CorA, transmembrane region"/>
    <property type="match status" value="1"/>
</dbReference>
<dbReference type="InterPro" id="IPR045863">
    <property type="entry name" value="CorA_TM1_TM2"/>
</dbReference>
<comment type="caution">
    <text evidence="6">The sequence shown here is derived from an EMBL/GenBank/DDBJ whole genome shotgun (WGS) entry which is preliminary data.</text>
</comment>
<keyword evidence="3 5" id="KW-1133">Transmembrane helix</keyword>
<evidence type="ECO:0000256" key="2">
    <source>
        <dbReference type="ARBA" id="ARBA00022692"/>
    </source>
</evidence>
<dbReference type="Gene3D" id="1.20.58.340">
    <property type="entry name" value="Magnesium transport protein CorA, transmembrane region"/>
    <property type="match status" value="1"/>
</dbReference>
<protein>
    <recommendedName>
        <fullName evidence="8">CorA-like Mg2+ transporter protein</fullName>
    </recommendedName>
</protein>
<reference evidence="7" key="1">
    <citation type="journal article" date="2019" name="Int. J. Syst. Evol. Microbiol.">
        <title>The Global Catalogue of Microorganisms (GCM) 10K type strain sequencing project: providing services to taxonomists for standard genome sequencing and annotation.</title>
        <authorList>
            <consortium name="The Broad Institute Genomics Platform"/>
            <consortium name="The Broad Institute Genome Sequencing Center for Infectious Disease"/>
            <person name="Wu L."/>
            <person name="Ma J."/>
        </authorList>
    </citation>
    <scope>NUCLEOTIDE SEQUENCE [LARGE SCALE GENOMIC DNA]</scope>
    <source>
        <strain evidence="7">JCM 17926</strain>
    </source>
</reference>
<evidence type="ECO:0008006" key="8">
    <source>
        <dbReference type="Google" id="ProtNLM"/>
    </source>
</evidence>
<dbReference type="EMBL" id="BAABHC010000010">
    <property type="protein sequence ID" value="GAA4431338.1"/>
    <property type="molecule type" value="Genomic_DNA"/>
</dbReference>
<keyword evidence="7" id="KW-1185">Reference proteome</keyword>
<keyword evidence="4 5" id="KW-0472">Membrane</keyword>
<gene>
    <name evidence="6" type="ORF">GCM10023188_18770</name>
</gene>
<dbReference type="PANTHER" id="PTHR46494:SF1">
    <property type="entry name" value="CORA FAMILY METAL ION TRANSPORTER (EUROFUNG)"/>
    <property type="match status" value="1"/>
</dbReference>
<name>A0ABP8LLX3_9BACT</name>
<proteinExistence type="predicted"/>
<dbReference type="PANTHER" id="PTHR46494">
    <property type="entry name" value="CORA FAMILY METAL ION TRANSPORTER (EUROFUNG)"/>
    <property type="match status" value="1"/>
</dbReference>
<dbReference type="InterPro" id="IPR002523">
    <property type="entry name" value="MgTranspt_CorA/ZnTranspt_ZntB"/>
</dbReference>
<evidence type="ECO:0000256" key="1">
    <source>
        <dbReference type="ARBA" id="ARBA00004651"/>
    </source>
</evidence>
<evidence type="ECO:0000256" key="4">
    <source>
        <dbReference type="ARBA" id="ARBA00023136"/>
    </source>
</evidence>
<sequence length="88" mass="9891">MLLAAFYVEALINNSLSLSSQKTNEVMRVLTVFSAFFLPRTFIVGVYGMNFNFMPELGKTRGYPAVLAVIGMVTLAIYLSFRRKGWLS</sequence>
<comment type="subcellular location">
    <subcellularLocation>
        <location evidence="1">Cell membrane</location>
        <topology evidence="1">Multi-pass membrane protein</topology>
    </subcellularLocation>
</comment>
<dbReference type="Pfam" id="PF01544">
    <property type="entry name" value="CorA"/>
    <property type="match status" value="1"/>
</dbReference>
<evidence type="ECO:0000256" key="3">
    <source>
        <dbReference type="ARBA" id="ARBA00022989"/>
    </source>
</evidence>
<feature type="transmembrane region" description="Helical" evidence="5">
    <location>
        <begin position="62"/>
        <end position="81"/>
    </location>
</feature>
<accession>A0ABP8LLX3</accession>
<evidence type="ECO:0000256" key="5">
    <source>
        <dbReference type="SAM" id="Phobius"/>
    </source>
</evidence>
<organism evidence="6 7">
    <name type="scientific">Pontibacter saemangeumensis</name>
    <dbReference type="NCBI Taxonomy" id="1084525"/>
    <lineage>
        <taxon>Bacteria</taxon>
        <taxon>Pseudomonadati</taxon>
        <taxon>Bacteroidota</taxon>
        <taxon>Cytophagia</taxon>
        <taxon>Cytophagales</taxon>
        <taxon>Hymenobacteraceae</taxon>
        <taxon>Pontibacter</taxon>
    </lineage>
</organism>